<dbReference type="SMART" id="SM00388">
    <property type="entry name" value="HisKA"/>
    <property type="match status" value="1"/>
</dbReference>
<dbReference type="RefSeq" id="WP_212979399.1">
    <property type="nucleotide sequence ID" value="NZ_AP025343.1"/>
</dbReference>
<feature type="domain" description="PAS" evidence="11">
    <location>
        <begin position="143"/>
        <end position="214"/>
    </location>
</feature>
<evidence type="ECO:0000256" key="9">
    <source>
        <dbReference type="ARBA" id="ARBA00023012"/>
    </source>
</evidence>
<dbReference type="InterPro" id="IPR013656">
    <property type="entry name" value="PAS_4"/>
</dbReference>
<dbReference type="InterPro" id="IPR003661">
    <property type="entry name" value="HisK_dim/P_dom"/>
</dbReference>
<dbReference type="EMBL" id="BORT01000016">
    <property type="protein sequence ID" value="GIO48779.1"/>
    <property type="molecule type" value="Genomic_DNA"/>
</dbReference>
<dbReference type="SUPFAM" id="SSF55874">
    <property type="entry name" value="ATPase domain of HSP90 chaperone/DNA topoisomerase II/histidine kinase"/>
    <property type="match status" value="1"/>
</dbReference>
<dbReference type="AlphaFoldDB" id="A0A919YE38"/>
<feature type="domain" description="PAC" evidence="12">
    <location>
        <begin position="216"/>
        <end position="268"/>
    </location>
</feature>
<evidence type="ECO:0000259" key="12">
    <source>
        <dbReference type="PROSITE" id="PS50113"/>
    </source>
</evidence>
<dbReference type="Pfam" id="PF08448">
    <property type="entry name" value="PAS_4"/>
    <property type="match status" value="1"/>
</dbReference>
<dbReference type="InterPro" id="IPR004358">
    <property type="entry name" value="Sig_transdc_His_kin-like_C"/>
</dbReference>
<dbReference type="Gene3D" id="3.30.450.20">
    <property type="entry name" value="PAS domain"/>
    <property type="match status" value="3"/>
</dbReference>
<accession>A0A919YE38</accession>
<evidence type="ECO:0000256" key="6">
    <source>
        <dbReference type="ARBA" id="ARBA00022777"/>
    </source>
</evidence>
<evidence type="ECO:0000256" key="8">
    <source>
        <dbReference type="ARBA" id="ARBA00022969"/>
    </source>
</evidence>
<sequence length="610" mass="69369">MDKDTLRTNLSNEPIYLKELLQSLVETTTDAISIRDMQGNILLINHAFEQIYGWTYQDLLQDPYCLVPEHLINETKEVFHPVKFFGEKLSDYETVRMRKDGTLVQVCLTGAPIRDSAGKIVGTSVIARDITGRKAAETALLESEAKYRILVENTNDIISTYDLDLQKIFVSSSVELHLGYTPDEYLQTDTLDMVHPDDINEILNLRQSISIHKKTVQLEYRVKHKNLSWVYFESRCVPILSENAEIEGFLVVSRNITERKHSEEALRKSEEQYRFIAENTVDFISVMDKNGDTTYSSPSHVKKLGTDRIRFENIHPDDASLVCERYSYMLQSKTPVICIYRYKLEDGTWIHLESRGMPFFNMDGECPYFFNVTRDITERRQNEELLRKTEKLTIIGELAASIAHEIRNPLTSLKGFIQFLQPALSENSLYTDVMLSELDRINFIVSELLVLAKPQNLDMKPMLLHGIIENVIELLQPELSSRNIIISTNFTNPPVTINSVENQLKQAFFNIIKNSLEAISANGEIGIQTKLLSDNEVLIRLSDNGCGISQELLPRLGEPFYTTKEKGTGLGLLVSNKIIKDHQGSINITSEIKKGTIVDITLPISGCPIP</sequence>
<comment type="caution">
    <text evidence="13">The sequence shown here is derived from an EMBL/GenBank/DDBJ whole genome shotgun (WGS) entry which is preliminary data.</text>
</comment>
<evidence type="ECO:0000256" key="3">
    <source>
        <dbReference type="ARBA" id="ARBA00022553"/>
    </source>
</evidence>
<dbReference type="InterPro" id="IPR035965">
    <property type="entry name" value="PAS-like_dom_sf"/>
</dbReference>
<dbReference type="InterPro" id="IPR001610">
    <property type="entry name" value="PAC"/>
</dbReference>
<protein>
    <recommendedName>
        <fullName evidence="2">histidine kinase</fullName>
        <ecNumber evidence="2">2.7.13.3</ecNumber>
    </recommendedName>
</protein>
<dbReference type="Gene3D" id="3.30.565.10">
    <property type="entry name" value="Histidine kinase-like ATPase, C-terminal domain"/>
    <property type="match status" value="1"/>
</dbReference>
<comment type="catalytic activity">
    <reaction evidence="1">
        <text>ATP + protein L-histidine = ADP + protein N-phospho-L-histidine.</text>
        <dbReference type="EC" id="2.7.13.3"/>
    </reaction>
</comment>
<dbReference type="SUPFAM" id="SSF47384">
    <property type="entry name" value="Homodimeric domain of signal transducing histidine kinase"/>
    <property type="match status" value="1"/>
</dbReference>
<dbReference type="PROSITE" id="PS50113">
    <property type="entry name" value="PAC"/>
    <property type="match status" value="3"/>
</dbReference>
<evidence type="ECO:0000259" key="10">
    <source>
        <dbReference type="PROSITE" id="PS50109"/>
    </source>
</evidence>
<reference evidence="13 14" key="1">
    <citation type="submission" date="2021-03" db="EMBL/GenBank/DDBJ databases">
        <title>Antimicrobial resistance genes in bacteria isolated from Japanese honey, and their potential for conferring macrolide and lincosamide resistance in the American foulbrood pathogen Paenibacillus larvae.</title>
        <authorList>
            <person name="Okamoto M."/>
            <person name="Kumagai M."/>
            <person name="Kanamori H."/>
            <person name="Takamatsu D."/>
        </authorList>
    </citation>
    <scope>NUCLEOTIDE SEQUENCE [LARGE SCALE GENOMIC DNA]</scope>
    <source>
        <strain evidence="13 14">J34TS1</strain>
    </source>
</reference>
<keyword evidence="5" id="KW-0547">Nucleotide-binding</keyword>
<dbReference type="Proteomes" id="UP000682811">
    <property type="component" value="Unassembled WGS sequence"/>
</dbReference>
<dbReference type="SUPFAM" id="SSF55785">
    <property type="entry name" value="PYP-like sensor domain (PAS domain)"/>
    <property type="match status" value="3"/>
</dbReference>
<dbReference type="InterPro" id="IPR000014">
    <property type="entry name" value="PAS"/>
</dbReference>
<dbReference type="NCBIfam" id="TIGR00229">
    <property type="entry name" value="sensory_box"/>
    <property type="match status" value="3"/>
</dbReference>
<keyword evidence="7" id="KW-0067">ATP-binding</keyword>
<keyword evidence="6" id="KW-0418">Kinase</keyword>
<dbReference type="GO" id="GO:0006355">
    <property type="term" value="P:regulation of DNA-templated transcription"/>
    <property type="evidence" value="ECO:0007669"/>
    <property type="project" value="InterPro"/>
</dbReference>
<dbReference type="PROSITE" id="PS50112">
    <property type="entry name" value="PAS"/>
    <property type="match status" value="2"/>
</dbReference>
<dbReference type="CDD" id="cd00130">
    <property type="entry name" value="PAS"/>
    <property type="match status" value="3"/>
</dbReference>
<keyword evidence="3" id="KW-0597">Phosphoprotein</keyword>
<keyword evidence="9" id="KW-0902">Two-component regulatory system</keyword>
<dbReference type="FunFam" id="1.10.287.130:FF:000040">
    <property type="entry name" value="PAS domain-containing sensor histidine kinase"/>
    <property type="match status" value="1"/>
</dbReference>
<evidence type="ECO:0000259" key="11">
    <source>
        <dbReference type="PROSITE" id="PS50112"/>
    </source>
</evidence>
<dbReference type="GO" id="GO:0030435">
    <property type="term" value="P:sporulation resulting in formation of a cellular spore"/>
    <property type="evidence" value="ECO:0007669"/>
    <property type="project" value="UniProtKB-KW"/>
</dbReference>
<dbReference type="CDD" id="cd00082">
    <property type="entry name" value="HisKA"/>
    <property type="match status" value="1"/>
</dbReference>
<evidence type="ECO:0000313" key="13">
    <source>
        <dbReference type="EMBL" id="GIO48779.1"/>
    </source>
</evidence>
<dbReference type="SMART" id="SM00387">
    <property type="entry name" value="HATPase_c"/>
    <property type="match status" value="1"/>
</dbReference>
<keyword evidence="4" id="KW-0808">Transferase</keyword>
<dbReference type="Pfam" id="PF08447">
    <property type="entry name" value="PAS_3"/>
    <property type="match status" value="1"/>
</dbReference>
<evidence type="ECO:0000313" key="14">
    <source>
        <dbReference type="Proteomes" id="UP000682811"/>
    </source>
</evidence>
<dbReference type="InterPro" id="IPR013655">
    <property type="entry name" value="PAS_fold_3"/>
</dbReference>
<feature type="domain" description="PAS" evidence="11">
    <location>
        <begin position="17"/>
        <end position="81"/>
    </location>
</feature>
<feature type="domain" description="Histidine kinase" evidence="10">
    <location>
        <begin position="401"/>
        <end position="606"/>
    </location>
</feature>
<dbReference type="InterPro" id="IPR036890">
    <property type="entry name" value="HATPase_C_sf"/>
</dbReference>
<proteinExistence type="predicted"/>
<dbReference type="InterPro" id="IPR003594">
    <property type="entry name" value="HATPase_dom"/>
</dbReference>
<dbReference type="SMART" id="SM00091">
    <property type="entry name" value="PAS"/>
    <property type="match status" value="3"/>
</dbReference>
<dbReference type="Pfam" id="PF02518">
    <property type="entry name" value="HATPase_c"/>
    <property type="match status" value="1"/>
</dbReference>
<feature type="domain" description="PAC" evidence="12">
    <location>
        <begin position="333"/>
        <end position="388"/>
    </location>
</feature>
<gene>
    <name evidence="13" type="ORF">J34TS1_35440</name>
</gene>
<dbReference type="InterPro" id="IPR013767">
    <property type="entry name" value="PAS_fold"/>
</dbReference>
<dbReference type="Gene3D" id="1.10.287.130">
    <property type="match status" value="1"/>
</dbReference>
<dbReference type="InterPro" id="IPR000700">
    <property type="entry name" value="PAS-assoc_C"/>
</dbReference>
<feature type="domain" description="PAC" evidence="12">
    <location>
        <begin position="90"/>
        <end position="142"/>
    </location>
</feature>
<name>A0A919YE38_9BACL</name>
<evidence type="ECO:0000256" key="7">
    <source>
        <dbReference type="ARBA" id="ARBA00022840"/>
    </source>
</evidence>
<dbReference type="PRINTS" id="PR00344">
    <property type="entry name" value="BCTRLSENSOR"/>
</dbReference>
<keyword evidence="8" id="KW-0749">Sporulation</keyword>
<dbReference type="PROSITE" id="PS50109">
    <property type="entry name" value="HIS_KIN"/>
    <property type="match status" value="1"/>
</dbReference>
<dbReference type="Pfam" id="PF00989">
    <property type="entry name" value="PAS"/>
    <property type="match status" value="1"/>
</dbReference>
<dbReference type="PANTHER" id="PTHR43065">
    <property type="entry name" value="SENSOR HISTIDINE KINASE"/>
    <property type="match status" value="1"/>
</dbReference>
<evidence type="ECO:0000256" key="2">
    <source>
        <dbReference type="ARBA" id="ARBA00012438"/>
    </source>
</evidence>
<evidence type="ECO:0000256" key="5">
    <source>
        <dbReference type="ARBA" id="ARBA00022741"/>
    </source>
</evidence>
<dbReference type="InterPro" id="IPR036097">
    <property type="entry name" value="HisK_dim/P_sf"/>
</dbReference>
<dbReference type="InterPro" id="IPR005467">
    <property type="entry name" value="His_kinase_dom"/>
</dbReference>
<dbReference type="GO" id="GO:0000155">
    <property type="term" value="F:phosphorelay sensor kinase activity"/>
    <property type="evidence" value="ECO:0007669"/>
    <property type="project" value="InterPro"/>
</dbReference>
<evidence type="ECO:0000256" key="4">
    <source>
        <dbReference type="ARBA" id="ARBA00022679"/>
    </source>
</evidence>
<dbReference type="Pfam" id="PF00512">
    <property type="entry name" value="HisKA"/>
    <property type="match status" value="1"/>
</dbReference>
<keyword evidence="14" id="KW-1185">Reference proteome</keyword>
<dbReference type="PANTHER" id="PTHR43065:SF34">
    <property type="entry name" value="SPORULATION KINASE A"/>
    <property type="match status" value="1"/>
</dbReference>
<organism evidence="13 14">
    <name type="scientific">Paenibacillus azoreducens</name>
    <dbReference type="NCBI Taxonomy" id="116718"/>
    <lineage>
        <taxon>Bacteria</taxon>
        <taxon>Bacillati</taxon>
        <taxon>Bacillota</taxon>
        <taxon>Bacilli</taxon>
        <taxon>Bacillales</taxon>
        <taxon>Paenibacillaceae</taxon>
        <taxon>Paenibacillus</taxon>
    </lineage>
</organism>
<dbReference type="EC" id="2.7.13.3" evidence="2"/>
<dbReference type="SMART" id="SM00086">
    <property type="entry name" value="PAC"/>
    <property type="match status" value="3"/>
</dbReference>
<evidence type="ECO:0000256" key="1">
    <source>
        <dbReference type="ARBA" id="ARBA00000085"/>
    </source>
</evidence>
<dbReference type="GO" id="GO:0005524">
    <property type="term" value="F:ATP binding"/>
    <property type="evidence" value="ECO:0007669"/>
    <property type="project" value="UniProtKB-KW"/>
</dbReference>